<protein>
    <submittedName>
        <fullName evidence="1">Uncharacterized protein</fullName>
    </submittedName>
</protein>
<dbReference type="EMBL" id="GBRH01194584">
    <property type="protein sequence ID" value="JAE03312.1"/>
    <property type="molecule type" value="Transcribed_RNA"/>
</dbReference>
<reference evidence="1" key="1">
    <citation type="submission" date="2014-09" db="EMBL/GenBank/DDBJ databases">
        <authorList>
            <person name="Magalhaes I.L.F."/>
            <person name="Oliveira U."/>
            <person name="Santos F.R."/>
            <person name="Vidigal T.H.D.A."/>
            <person name="Brescovit A.D."/>
            <person name="Santos A.J."/>
        </authorList>
    </citation>
    <scope>NUCLEOTIDE SEQUENCE</scope>
    <source>
        <tissue evidence="1">Shoot tissue taken approximately 20 cm above the soil surface</tissue>
    </source>
</reference>
<organism evidence="1">
    <name type="scientific">Arundo donax</name>
    <name type="common">Giant reed</name>
    <name type="synonym">Donax arundinaceus</name>
    <dbReference type="NCBI Taxonomy" id="35708"/>
    <lineage>
        <taxon>Eukaryota</taxon>
        <taxon>Viridiplantae</taxon>
        <taxon>Streptophyta</taxon>
        <taxon>Embryophyta</taxon>
        <taxon>Tracheophyta</taxon>
        <taxon>Spermatophyta</taxon>
        <taxon>Magnoliopsida</taxon>
        <taxon>Liliopsida</taxon>
        <taxon>Poales</taxon>
        <taxon>Poaceae</taxon>
        <taxon>PACMAD clade</taxon>
        <taxon>Arundinoideae</taxon>
        <taxon>Arundineae</taxon>
        <taxon>Arundo</taxon>
    </lineage>
</organism>
<reference evidence="1" key="2">
    <citation type="journal article" date="2015" name="Data Brief">
        <title>Shoot transcriptome of the giant reed, Arundo donax.</title>
        <authorList>
            <person name="Barrero R.A."/>
            <person name="Guerrero F.D."/>
            <person name="Moolhuijzen P."/>
            <person name="Goolsby J.A."/>
            <person name="Tidwell J."/>
            <person name="Bellgard S.E."/>
            <person name="Bellgard M.I."/>
        </authorList>
    </citation>
    <scope>NUCLEOTIDE SEQUENCE</scope>
    <source>
        <tissue evidence="1">Shoot tissue taken approximately 20 cm above the soil surface</tissue>
    </source>
</reference>
<sequence length="19" mass="1819">MARREVAAMVDGGGGLTAG</sequence>
<accession>A0A0A9NC51</accession>
<proteinExistence type="predicted"/>
<dbReference type="AlphaFoldDB" id="A0A0A9NC51"/>
<evidence type="ECO:0000313" key="1">
    <source>
        <dbReference type="EMBL" id="JAE03312.1"/>
    </source>
</evidence>
<name>A0A0A9NC51_ARUDO</name>